<evidence type="ECO:0000259" key="1">
    <source>
        <dbReference type="PROSITE" id="PS50994"/>
    </source>
</evidence>
<dbReference type="GeneID" id="107478138"/>
<organism evidence="2 3">
    <name type="scientific">Arachis duranensis</name>
    <name type="common">Wild peanut</name>
    <dbReference type="NCBI Taxonomy" id="130453"/>
    <lineage>
        <taxon>Eukaryota</taxon>
        <taxon>Viridiplantae</taxon>
        <taxon>Streptophyta</taxon>
        <taxon>Embryophyta</taxon>
        <taxon>Tracheophyta</taxon>
        <taxon>Spermatophyta</taxon>
        <taxon>Magnoliopsida</taxon>
        <taxon>eudicotyledons</taxon>
        <taxon>Gunneridae</taxon>
        <taxon>Pentapetalae</taxon>
        <taxon>rosids</taxon>
        <taxon>fabids</taxon>
        <taxon>Fabales</taxon>
        <taxon>Fabaceae</taxon>
        <taxon>Papilionoideae</taxon>
        <taxon>50 kb inversion clade</taxon>
        <taxon>dalbergioids sensu lato</taxon>
        <taxon>Dalbergieae</taxon>
        <taxon>Pterocarpus clade</taxon>
        <taxon>Arachis</taxon>
    </lineage>
</organism>
<dbReference type="PANTHER" id="PTHR48475">
    <property type="entry name" value="RIBONUCLEASE H"/>
    <property type="match status" value="1"/>
</dbReference>
<dbReference type="AlphaFoldDB" id="A0A6P4CNJ3"/>
<accession>A0A6P4CNJ3</accession>
<dbReference type="InterPro" id="IPR012337">
    <property type="entry name" value="RNaseH-like_sf"/>
</dbReference>
<dbReference type="PROSITE" id="PS50994">
    <property type="entry name" value="INTEGRASE"/>
    <property type="match status" value="1"/>
</dbReference>
<proteinExistence type="predicted"/>
<sequence>MDPHSITTDNGTQFTNSTFKNLVASMKIKHRFTSVEHPQANGQAEAANKVILAGLKKRLQVEINEQSPRVNFYDEVGNIQGHKEELDLLPEVREQAQIREAALKQRMTNRYKKKVIQRSFTPDNLVLIRNDKQVWGWEARC</sequence>
<evidence type="ECO:0000313" key="2">
    <source>
        <dbReference type="Proteomes" id="UP000515211"/>
    </source>
</evidence>
<dbReference type="InterPro" id="IPR001584">
    <property type="entry name" value="Integrase_cat-core"/>
</dbReference>
<dbReference type="KEGG" id="adu:107478138"/>
<protein>
    <submittedName>
        <fullName evidence="3">Uncharacterized protein LOC107478138</fullName>
    </submittedName>
</protein>
<reference evidence="2" key="1">
    <citation type="journal article" date="2016" name="Nat. Genet.">
        <title>The genome sequences of Arachis duranensis and Arachis ipaensis, the diploid ancestors of cultivated peanut.</title>
        <authorList>
            <person name="Bertioli D.J."/>
            <person name="Cannon S.B."/>
            <person name="Froenicke L."/>
            <person name="Huang G."/>
            <person name="Farmer A.D."/>
            <person name="Cannon E.K."/>
            <person name="Liu X."/>
            <person name="Gao D."/>
            <person name="Clevenger J."/>
            <person name="Dash S."/>
            <person name="Ren L."/>
            <person name="Moretzsohn M.C."/>
            <person name="Shirasawa K."/>
            <person name="Huang W."/>
            <person name="Vidigal B."/>
            <person name="Abernathy B."/>
            <person name="Chu Y."/>
            <person name="Niederhuth C.E."/>
            <person name="Umale P."/>
            <person name="Araujo A.C."/>
            <person name="Kozik A."/>
            <person name="Kim K.D."/>
            <person name="Burow M.D."/>
            <person name="Varshney R.K."/>
            <person name="Wang X."/>
            <person name="Zhang X."/>
            <person name="Barkley N."/>
            <person name="Guimaraes P.M."/>
            <person name="Isobe S."/>
            <person name="Guo B."/>
            <person name="Liao B."/>
            <person name="Stalker H.T."/>
            <person name="Schmitz R.J."/>
            <person name="Scheffler B.E."/>
            <person name="Leal-Bertioli S.C."/>
            <person name="Xun X."/>
            <person name="Jackson S.A."/>
            <person name="Michelmore R."/>
            <person name="Ozias-Akins P."/>
        </authorList>
    </citation>
    <scope>NUCLEOTIDE SEQUENCE [LARGE SCALE GENOMIC DNA]</scope>
    <source>
        <strain evidence="2">cv. V14167</strain>
    </source>
</reference>
<name>A0A6P4CNJ3_ARADU</name>
<dbReference type="OrthoDB" id="1739513at2759"/>
<evidence type="ECO:0000313" key="3">
    <source>
        <dbReference type="RefSeq" id="XP_015953771.1"/>
    </source>
</evidence>
<reference evidence="3" key="2">
    <citation type="submission" date="2025-08" db="UniProtKB">
        <authorList>
            <consortium name="RefSeq"/>
        </authorList>
    </citation>
    <scope>IDENTIFICATION</scope>
    <source>
        <tissue evidence="3">Whole plant</tissue>
    </source>
</reference>
<dbReference type="InterPro" id="IPR036397">
    <property type="entry name" value="RNaseH_sf"/>
</dbReference>
<dbReference type="RefSeq" id="XP_015953771.1">
    <property type="nucleotide sequence ID" value="XM_016098285.1"/>
</dbReference>
<dbReference type="GO" id="GO:0015074">
    <property type="term" value="P:DNA integration"/>
    <property type="evidence" value="ECO:0007669"/>
    <property type="project" value="InterPro"/>
</dbReference>
<dbReference type="SUPFAM" id="SSF53098">
    <property type="entry name" value="Ribonuclease H-like"/>
    <property type="match status" value="1"/>
</dbReference>
<dbReference type="Gene3D" id="3.30.420.10">
    <property type="entry name" value="Ribonuclease H-like superfamily/Ribonuclease H"/>
    <property type="match status" value="1"/>
</dbReference>
<keyword evidence="2" id="KW-1185">Reference proteome</keyword>
<feature type="domain" description="Integrase catalytic" evidence="1">
    <location>
        <begin position="1"/>
        <end position="98"/>
    </location>
</feature>
<dbReference type="Proteomes" id="UP000515211">
    <property type="component" value="Chromosome 3"/>
</dbReference>
<dbReference type="GO" id="GO:0003676">
    <property type="term" value="F:nucleic acid binding"/>
    <property type="evidence" value="ECO:0007669"/>
    <property type="project" value="InterPro"/>
</dbReference>
<gene>
    <name evidence="3" type="primary">LOC107478138</name>
</gene>
<dbReference type="PANTHER" id="PTHR48475:SF2">
    <property type="entry name" value="RIBONUCLEASE H"/>
    <property type="match status" value="1"/>
</dbReference>